<reference evidence="2 3" key="2">
    <citation type="submission" date="2018-11" db="EMBL/GenBank/DDBJ databases">
        <authorList>
            <consortium name="Pathogen Informatics"/>
        </authorList>
    </citation>
    <scope>NUCLEOTIDE SEQUENCE [LARGE SCALE GENOMIC DNA]</scope>
    <source>
        <strain evidence="2 3">NST_G2</strain>
    </source>
</reference>
<feature type="region of interest" description="Disordered" evidence="1">
    <location>
        <begin position="1"/>
        <end position="25"/>
    </location>
</feature>
<keyword evidence="3" id="KW-1185">Reference proteome</keyword>
<protein>
    <submittedName>
        <fullName evidence="4">GRAM domain-containing protein</fullName>
    </submittedName>
</protein>
<proteinExistence type="predicted"/>
<evidence type="ECO:0000256" key="1">
    <source>
        <dbReference type="SAM" id="MobiDB-lite"/>
    </source>
</evidence>
<reference evidence="4" key="1">
    <citation type="submission" date="2016-06" db="UniProtKB">
        <authorList>
            <consortium name="WormBaseParasite"/>
        </authorList>
    </citation>
    <scope>IDENTIFICATION</scope>
</reference>
<dbReference type="AlphaFoldDB" id="A0A183T7L9"/>
<name>A0A183T7L9_SCHSO</name>
<sequence length="106" mass="11634">MHTSLSTPDGLRTPLLLRSTTANDDDNDDAITTTYTDAAYALTVAILPVCIEAQIQAGTVFLQTRTVCFLECERLVSAEKQIQNFEWMSGAKKRHSDYPVGTGLLP</sequence>
<dbReference type="Proteomes" id="UP000275846">
    <property type="component" value="Unassembled WGS sequence"/>
</dbReference>
<dbReference type="WBParaSite" id="SSLN_0001293701-mRNA-1">
    <property type="protein sequence ID" value="SSLN_0001293701-mRNA-1"/>
    <property type="gene ID" value="SSLN_0001293701"/>
</dbReference>
<organism evidence="4">
    <name type="scientific">Schistocephalus solidus</name>
    <name type="common">Tapeworm</name>
    <dbReference type="NCBI Taxonomy" id="70667"/>
    <lineage>
        <taxon>Eukaryota</taxon>
        <taxon>Metazoa</taxon>
        <taxon>Spiralia</taxon>
        <taxon>Lophotrochozoa</taxon>
        <taxon>Platyhelminthes</taxon>
        <taxon>Cestoda</taxon>
        <taxon>Eucestoda</taxon>
        <taxon>Diphyllobothriidea</taxon>
        <taxon>Diphyllobothriidae</taxon>
        <taxon>Schistocephalus</taxon>
    </lineage>
</organism>
<evidence type="ECO:0000313" key="4">
    <source>
        <dbReference type="WBParaSite" id="SSLN_0001293701-mRNA-1"/>
    </source>
</evidence>
<dbReference type="EMBL" id="UYSU01037295">
    <property type="protein sequence ID" value="VDL98852.1"/>
    <property type="molecule type" value="Genomic_DNA"/>
</dbReference>
<evidence type="ECO:0000313" key="3">
    <source>
        <dbReference type="Proteomes" id="UP000275846"/>
    </source>
</evidence>
<gene>
    <name evidence="2" type="ORF">SSLN_LOCUS12467</name>
</gene>
<evidence type="ECO:0000313" key="2">
    <source>
        <dbReference type="EMBL" id="VDL98852.1"/>
    </source>
</evidence>
<accession>A0A183T7L9</accession>